<evidence type="ECO:0000256" key="1">
    <source>
        <dbReference type="ARBA" id="ARBA00022692"/>
    </source>
</evidence>
<sequence>MKKIIITFFVLFLSFSICSFAEQSHKNYTISNEKTIFEELSEGLKNMQNELQGAVRLQKENKEEYERISKITDRNKRAEAFRKANEKLDVLAESTKASLDLSAVLNKILERTHAIAVNLVAFSLWVLKLLFSLEFITILIKKPTEFPIGNITVLLVKLFMLMYVIQNWQWFCESIFLPFAKEAGRKAAGITSNIPVSPGHAWEFLIKPFEYSWQSLGKTDFVEAAALLLFYILGIIVIFILVSHIFMALLEFEIIVKFSVILLPFLIWKNTESIGTRVFSSVSSQIARFMVLTFFFSLGLSIISIPPTLNVIGSKGGYSIFALYIAAIYIFGQIFGKIPAIASSLMSGGSGALSGHDATRAVSSAIGAGIAAAVLGVRTLAFGKSAVGATGGALGTIARFGRGFMQRAAGQKAPSGPSGGQGEAAISNSVKSLPSPVQYSPFE</sequence>
<dbReference type="RefSeq" id="WP_129491689.1">
    <property type="nucleotide sequence ID" value="NZ_SBAP01000032.1"/>
</dbReference>
<feature type="transmembrane region" description="Helical" evidence="6">
    <location>
        <begin position="221"/>
        <end position="242"/>
    </location>
</feature>
<comment type="caution">
    <text evidence="8">The sequence shown here is derived from an EMBL/GenBank/DDBJ whole genome shotgun (WGS) entry which is preliminary data.</text>
</comment>
<keyword evidence="7" id="KW-0732">Signal</keyword>
<evidence type="ECO:0000313" key="9">
    <source>
        <dbReference type="Proteomes" id="UP000289216"/>
    </source>
</evidence>
<dbReference type="InterPro" id="IPR007688">
    <property type="entry name" value="Conjugal_tfr_TrbL/VirB6"/>
</dbReference>
<evidence type="ECO:0000313" key="8">
    <source>
        <dbReference type="EMBL" id="RXZ68424.1"/>
    </source>
</evidence>
<dbReference type="GO" id="GO:0030255">
    <property type="term" value="P:protein secretion by the type IV secretion system"/>
    <property type="evidence" value="ECO:0007669"/>
    <property type="project" value="InterPro"/>
</dbReference>
<feature type="coiled-coil region" evidence="4">
    <location>
        <begin position="30"/>
        <end position="74"/>
    </location>
</feature>
<gene>
    <name evidence="8" type="ORF">EPT53_09875</name>
</gene>
<protein>
    <recommendedName>
        <fullName evidence="10">Conjugal transfer protein TrbL</fullName>
    </recommendedName>
</protein>
<dbReference type="Proteomes" id="UP000289216">
    <property type="component" value="Unassembled WGS sequence"/>
</dbReference>
<evidence type="ECO:0000256" key="4">
    <source>
        <dbReference type="SAM" id="Coils"/>
    </source>
</evidence>
<reference evidence="8 9" key="1">
    <citation type="submission" date="2019-01" db="EMBL/GenBank/DDBJ databases">
        <title>Fusobacterium necrophorum Isolated From the Uterus of Dairy Cows.</title>
        <authorList>
            <person name="Francis A.M."/>
        </authorList>
    </citation>
    <scope>NUCLEOTIDE SEQUENCE [LARGE SCALE GENOMIC DNA]</scope>
    <source>
        <strain evidence="8 9">KG35</strain>
    </source>
</reference>
<feature type="transmembrane region" description="Helical" evidence="6">
    <location>
        <begin position="115"/>
        <end position="140"/>
    </location>
</feature>
<evidence type="ECO:0000256" key="2">
    <source>
        <dbReference type="ARBA" id="ARBA00022989"/>
    </source>
</evidence>
<feature type="transmembrane region" description="Helical" evidence="6">
    <location>
        <begin position="147"/>
        <end position="165"/>
    </location>
</feature>
<feature type="region of interest" description="Disordered" evidence="5">
    <location>
        <begin position="409"/>
        <end position="443"/>
    </location>
</feature>
<feature type="compositionally biased region" description="Polar residues" evidence="5">
    <location>
        <begin position="426"/>
        <end position="443"/>
    </location>
</feature>
<keyword evidence="3 6" id="KW-0472">Membrane</keyword>
<proteinExistence type="predicted"/>
<evidence type="ECO:0000256" key="5">
    <source>
        <dbReference type="SAM" id="MobiDB-lite"/>
    </source>
</evidence>
<keyword evidence="1 6" id="KW-0812">Transmembrane</keyword>
<feature type="transmembrane region" description="Helical" evidence="6">
    <location>
        <begin position="321"/>
        <end position="342"/>
    </location>
</feature>
<evidence type="ECO:0008006" key="10">
    <source>
        <dbReference type="Google" id="ProtNLM"/>
    </source>
</evidence>
<keyword evidence="2 6" id="KW-1133">Transmembrane helix</keyword>
<keyword evidence="4" id="KW-0175">Coiled coil</keyword>
<feature type="chain" id="PRO_5020765834" description="Conjugal transfer protein TrbL" evidence="7">
    <location>
        <begin position="22"/>
        <end position="443"/>
    </location>
</feature>
<feature type="signal peptide" evidence="7">
    <location>
        <begin position="1"/>
        <end position="21"/>
    </location>
</feature>
<dbReference type="EMBL" id="SBAP01000032">
    <property type="protein sequence ID" value="RXZ68424.1"/>
    <property type="molecule type" value="Genomic_DNA"/>
</dbReference>
<dbReference type="AlphaFoldDB" id="A0A4Q2KSH4"/>
<evidence type="ECO:0000256" key="3">
    <source>
        <dbReference type="ARBA" id="ARBA00023136"/>
    </source>
</evidence>
<evidence type="ECO:0000256" key="6">
    <source>
        <dbReference type="SAM" id="Phobius"/>
    </source>
</evidence>
<accession>A0A4Q2KSH4</accession>
<feature type="transmembrane region" description="Helical" evidence="6">
    <location>
        <begin position="362"/>
        <end position="381"/>
    </location>
</feature>
<organism evidence="8 9">
    <name type="scientific">Fusobacterium necrophorum</name>
    <dbReference type="NCBI Taxonomy" id="859"/>
    <lineage>
        <taxon>Bacteria</taxon>
        <taxon>Fusobacteriati</taxon>
        <taxon>Fusobacteriota</taxon>
        <taxon>Fusobacteriia</taxon>
        <taxon>Fusobacteriales</taxon>
        <taxon>Fusobacteriaceae</taxon>
        <taxon>Fusobacterium</taxon>
    </lineage>
</organism>
<evidence type="ECO:0000256" key="7">
    <source>
        <dbReference type="SAM" id="SignalP"/>
    </source>
</evidence>
<feature type="transmembrane region" description="Helical" evidence="6">
    <location>
        <begin position="287"/>
        <end position="309"/>
    </location>
</feature>
<dbReference type="Pfam" id="PF04610">
    <property type="entry name" value="TrbL"/>
    <property type="match status" value="1"/>
</dbReference>
<name>A0A4Q2KSH4_9FUSO</name>